<sequence length="109" mass="12074">FNLTGFSNSFLNLASSCRPNDPPHLNNRHPLDAFGAMVTGFELRSMTLGICSIFDAELWSILDGIILLQRRGCDKMLIQSDSLEVVKAIQEEVLAISNSVLIKRIIQAL</sequence>
<protein>
    <recommendedName>
        <fullName evidence="3">RNase H type-1 domain-containing protein</fullName>
    </recommendedName>
</protein>
<evidence type="ECO:0008006" key="3">
    <source>
        <dbReference type="Google" id="ProtNLM"/>
    </source>
</evidence>
<dbReference type="AlphaFoldDB" id="A0A7J8WXQ2"/>
<proteinExistence type="predicted"/>
<dbReference type="EMBL" id="JABFAA010000004">
    <property type="protein sequence ID" value="MBA0679329.1"/>
    <property type="molecule type" value="Genomic_DNA"/>
</dbReference>
<reference evidence="1 2" key="1">
    <citation type="journal article" date="2019" name="Genome Biol. Evol.">
        <title>Insights into the evolution of the New World diploid cottons (Gossypium, subgenus Houzingenia) based on genome sequencing.</title>
        <authorList>
            <person name="Grover C.E."/>
            <person name="Arick M.A. 2nd"/>
            <person name="Thrash A."/>
            <person name="Conover J.L."/>
            <person name="Sanders W.S."/>
            <person name="Peterson D.G."/>
            <person name="Frelichowski J.E."/>
            <person name="Scheffler J.A."/>
            <person name="Scheffler B.E."/>
            <person name="Wendel J.F."/>
        </authorList>
    </citation>
    <scope>NUCLEOTIDE SEQUENCE [LARGE SCALE GENOMIC DNA]</scope>
    <source>
        <strain evidence="1">185</strain>
        <tissue evidence="1">Leaf</tissue>
    </source>
</reference>
<evidence type="ECO:0000313" key="2">
    <source>
        <dbReference type="Proteomes" id="UP000593577"/>
    </source>
</evidence>
<evidence type="ECO:0000313" key="1">
    <source>
        <dbReference type="EMBL" id="MBA0679329.1"/>
    </source>
</evidence>
<keyword evidence="2" id="KW-1185">Reference proteome</keyword>
<organism evidence="1 2">
    <name type="scientific">Gossypium aridum</name>
    <name type="common">American cotton</name>
    <name type="synonym">Erioxylum aridum</name>
    <dbReference type="NCBI Taxonomy" id="34290"/>
    <lineage>
        <taxon>Eukaryota</taxon>
        <taxon>Viridiplantae</taxon>
        <taxon>Streptophyta</taxon>
        <taxon>Embryophyta</taxon>
        <taxon>Tracheophyta</taxon>
        <taxon>Spermatophyta</taxon>
        <taxon>Magnoliopsida</taxon>
        <taxon>eudicotyledons</taxon>
        <taxon>Gunneridae</taxon>
        <taxon>Pentapetalae</taxon>
        <taxon>rosids</taxon>
        <taxon>malvids</taxon>
        <taxon>Malvales</taxon>
        <taxon>Malvaceae</taxon>
        <taxon>Malvoideae</taxon>
        <taxon>Gossypium</taxon>
    </lineage>
</organism>
<dbReference type="Proteomes" id="UP000593577">
    <property type="component" value="Unassembled WGS sequence"/>
</dbReference>
<gene>
    <name evidence="1" type="ORF">Goari_011103</name>
</gene>
<feature type="non-terminal residue" evidence="1">
    <location>
        <position position="1"/>
    </location>
</feature>
<comment type="caution">
    <text evidence="1">The sequence shown here is derived from an EMBL/GenBank/DDBJ whole genome shotgun (WGS) entry which is preliminary data.</text>
</comment>
<name>A0A7J8WXQ2_GOSAI</name>
<accession>A0A7J8WXQ2</accession>